<dbReference type="Proteomes" id="UP000019132">
    <property type="component" value="Unassembled WGS sequence"/>
</dbReference>
<reference evidence="3" key="2">
    <citation type="submission" date="2010-04" db="EMBL/GenBank/DDBJ databases">
        <authorList>
            <person name="Buell R."/>
            <person name="Hamilton J."/>
            <person name="Hostetler J."/>
        </authorList>
    </citation>
    <scope>NUCLEOTIDE SEQUENCE [LARGE SCALE GENOMIC DNA]</scope>
    <source>
        <strain evidence="3">DAOM:BR144</strain>
    </source>
</reference>
<dbReference type="InterPro" id="IPR011011">
    <property type="entry name" value="Znf_FYVE_PHD"/>
</dbReference>
<keyword evidence="3" id="KW-1185">Reference proteome</keyword>
<dbReference type="AlphaFoldDB" id="K3WN25"/>
<dbReference type="InterPro" id="IPR013083">
    <property type="entry name" value="Znf_RING/FYVE/PHD"/>
</dbReference>
<protein>
    <recommendedName>
        <fullName evidence="1">NSD Cys-His rich domain-containing protein</fullName>
    </recommendedName>
</protein>
<dbReference type="InParanoid" id="K3WN25"/>
<evidence type="ECO:0000259" key="1">
    <source>
        <dbReference type="Pfam" id="PF17982"/>
    </source>
</evidence>
<dbReference type="STRING" id="431595.K3WN25"/>
<sequence>MAASPHQPTEDLRFFCRDGGELIECDWPVDTRKGRLSCPKVYHEACLGFNVPEGVTWRCPRHGCKACGLSATYSCRFCILSYCEDHLPRDIKKIDRASRELVGSTYILLKERADLNFSRR</sequence>
<reference evidence="3" key="1">
    <citation type="journal article" date="2010" name="Genome Biol.">
        <title>Genome sequence of the necrotrophic plant pathogen Pythium ultimum reveals original pathogenicity mechanisms and effector repertoire.</title>
        <authorList>
            <person name="Levesque C.A."/>
            <person name="Brouwer H."/>
            <person name="Cano L."/>
            <person name="Hamilton J.P."/>
            <person name="Holt C."/>
            <person name="Huitema E."/>
            <person name="Raffaele S."/>
            <person name="Robideau G.P."/>
            <person name="Thines M."/>
            <person name="Win J."/>
            <person name="Zerillo M.M."/>
            <person name="Beakes G.W."/>
            <person name="Boore J.L."/>
            <person name="Busam D."/>
            <person name="Dumas B."/>
            <person name="Ferriera S."/>
            <person name="Fuerstenberg S.I."/>
            <person name="Gachon C.M."/>
            <person name="Gaulin E."/>
            <person name="Govers F."/>
            <person name="Grenville-Briggs L."/>
            <person name="Horner N."/>
            <person name="Hostetler J."/>
            <person name="Jiang R.H."/>
            <person name="Johnson J."/>
            <person name="Krajaejun T."/>
            <person name="Lin H."/>
            <person name="Meijer H.J."/>
            <person name="Moore B."/>
            <person name="Morris P."/>
            <person name="Phuntmart V."/>
            <person name="Puiu D."/>
            <person name="Shetty J."/>
            <person name="Stajich J.E."/>
            <person name="Tripathy S."/>
            <person name="Wawra S."/>
            <person name="van West P."/>
            <person name="Whitty B.R."/>
            <person name="Coutinho P.M."/>
            <person name="Henrissat B."/>
            <person name="Martin F."/>
            <person name="Thomas P.D."/>
            <person name="Tyler B.M."/>
            <person name="De Vries R.P."/>
            <person name="Kamoun S."/>
            <person name="Yandell M."/>
            <person name="Tisserat N."/>
            <person name="Buell C.R."/>
        </authorList>
    </citation>
    <scope>NUCLEOTIDE SEQUENCE</scope>
    <source>
        <strain evidence="3">DAOM:BR144</strain>
    </source>
</reference>
<dbReference type="Pfam" id="PF17982">
    <property type="entry name" value="C5HCH"/>
    <property type="match status" value="1"/>
</dbReference>
<accession>K3WN25</accession>
<dbReference type="HOGENOM" id="CLU_2054387_0_0_1"/>
<name>K3WN25_GLOUD</name>
<dbReference type="InterPro" id="IPR041306">
    <property type="entry name" value="C5HCH"/>
</dbReference>
<proteinExistence type="predicted"/>
<dbReference type="eggNOG" id="KOG1081">
    <property type="taxonomic scope" value="Eukaryota"/>
</dbReference>
<dbReference type="EnsemblProtists" id="PYU1_T006367">
    <property type="protein sequence ID" value="PYU1_T006367"/>
    <property type="gene ID" value="PYU1_G006355"/>
</dbReference>
<dbReference type="SUPFAM" id="SSF57903">
    <property type="entry name" value="FYVE/PHD zinc finger"/>
    <property type="match status" value="1"/>
</dbReference>
<reference evidence="2" key="3">
    <citation type="submission" date="2015-02" db="UniProtKB">
        <authorList>
            <consortium name="EnsemblProtists"/>
        </authorList>
    </citation>
    <scope>IDENTIFICATION</scope>
    <source>
        <strain evidence="2">DAOM BR144</strain>
    </source>
</reference>
<feature type="domain" description="NSD Cys-His rich" evidence="1">
    <location>
        <begin position="62"/>
        <end position="86"/>
    </location>
</feature>
<evidence type="ECO:0000313" key="2">
    <source>
        <dbReference type="EnsemblProtists" id="PYU1_T006367"/>
    </source>
</evidence>
<evidence type="ECO:0000313" key="3">
    <source>
        <dbReference type="Proteomes" id="UP000019132"/>
    </source>
</evidence>
<organism evidence="2 3">
    <name type="scientific">Globisporangium ultimum (strain ATCC 200006 / CBS 805.95 / DAOM BR144)</name>
    <name type="common">Pythium ultimum</name>
    <dbReference type="NCBI Taxonomy" id="431595"/>
    <lineage>
        <taxon>Eukaryota</taxon>
        <taxon>Sar</taxon>
        <taxon>Stramenopiles</taxon>
        <taxon>Oomycota</taxon>
        <taxon>Peronosporomycetes</taxon>
        <taxon>Pythiales</taxon>
        <taxon>Pythiaceae</taxon>
        <taxon>Globisporangium</taxon>
    </lineage>
</organism>
<dbReference type="VEuPathDB" id="FungiDB:PYU1_G006355"/>
<dbReference type="EMBL" id="GL376604">
    <property type="status" value="NOT_ANNOTATED_CDS"/>
    <property type="molecule type" value="Genomic_DNA"/>
</dbReference>
<dbReference type="Gene3D" id="3.30.40.10">
    <property type="entry name" value="Zinc/RING finger domain, C3HC4 (zinc finger)"/>
    <property type="match status" value="1"/>
</dbReference>